<dbReference type="Pfam" id="PF00227">
    <property type="entry name" value="Proteasome"/>
    <property type="match status" value="1"/>
</dbReference>
<keyword evidence="7 11" id="KW-0647">Proteasome</keyword>
<dbReference type="GO" id="GO:0005737">
    <property type="term" value="C:cytoplasm"/>
    <property type="evidence" value="ECO:0007669"/>
    <property type="project" value="UniProtKB-SubCell"/>
</dbReference>
<evidence type="ECO:0000313" key="13">
    <source>
        <dbReference type="Proteomes" id="UP000265515"/>
    </source>
</evidence>
<keyword evidence="8" id="KW-0865">Zymogen</keyword>
<dbReference type="FunFam" id="3.60.20.10:FF:000010">
    <property type="entry name" value="Proteasome subunit beta type-1"/>
    <property type="match status" value="1"/>
</dbReference>
<dbReference type="CDD" id="cd03762">
    <property type="entry name" value="proteasome_beta_type_6"/>
    <property type="match status" value="1"/>
</dbReference>
<name>A0A388MD74_CHABU</name>
<reference evidence="12 13" key="1">
    <citation type="journal article" date="2018" name="Cell">
        <title>The Chara Genome: Secondary Complexity and Implications for Plant Terrestrialization.</title>
        <authorList>
            <person name="Nishiyama T."/>
            <person name="Sakayama H."/>
            <person name="Vries J.D."/>
            <person name="Buschmann H."/>
            <person name="Saint-Marcoux D."/>
            <person name="Ullrich K.K."/>
            <person name="Haas F.B."/>
            <person name="Vanderstraeten L."/>
            <person name="Becker D."/>
            <person name="Lang D."/>
            <person name="Vosolsobe S."/>
            <person name="Rombauts S."/>
            <person name="Wilhelmsson P.K.I."/>
            <person name="Janitza P."/>
            <person name="Kern R."/>
            <person name="Heyl A."/>
            <person name="Rumpler F."/>
            <person name="Villalobos L.I.A.C."/>
            <person name="Clay J.M."/>
            <person name="Skokan R."/>
            <person name="Toyoda A."/>
            <person name="Suzuki Y."/>
            <person name="Kagoshima H."/>
            <person name="Schijlen E."/>
            <person name="Tajeshwar N."/>
            <person name="Catarino B."/>
            <person name="Hetherington A.J."/>
            <person name="Saltykova A."/>
            <person name="Bonnot C."/>
            <person name="Breuninger H."/>
            <person name="Symeonidi A."/>
            <person name="Radhakrishnan G.V."/>
            <person name="Van Nieuwerburgh F."/>
            <person name="Deforce D."/>
            <person name="Chang C."/>
            <person name="Karol K.G."/>
            <person name="Hedrich R."/>
            <person name="Ulvskov P."/>
            <person name="Glockner G."/>
            <person name="Delwiche C.F."/>
            <person name="Petrasek J."/>
            <person name="Van de Peer Y."/>
            <person name="Friml J."/>
            <person name="Beilby M."/>
            <person name="Dolan L."/>
            <person name="Kohara Y."/>
            <person name="Sugano S."/>
            <person name="Fujiyama A."/>
            <person name="Delaux P.-M."/>
            <person name="Quint M."/>
            <person name="TheiBen G."/>
            <person name="Hagemann M."/>
            <person name="Harholt J."/>
            <person name="Dunand C."/>
            <person name="Zachgo S."/>
            <person name="Langdale J."/>
            <person name="Maumus F."/>
            <person name="Straeten D.V.D."/>
            <person name="Gould S.B."/>
            <person name="Rensing S.A."/>
        </authorList>
    </citation>
    <scope>NUCLEOTIDE SEQUENCE [LARGE SCALE GENOMIC DNA]</scope>
    <source>
        <strain evidence="12 13">S276</strain>
    </source>
</reference>
<dbReference type="GO" id="GO:0004298">
    <property type="term" value="F:threonine-type endopeptidase activity"/>
    <property type="evidence" value="ECO:0007669"/>
    <property type="project" value="UniProtKB-KW"/>
</dbReference>
<dbReference type="InterPro" id="IPR001353">
    <property type="entry name" value="Proteasome_sua/b"/>
</dbReference>
<gene>
    <name evidence="12" type="ORF">CBR_g55787</name>
</gene>
<dbReference type="GO" id="GO:0051603">
    <property type="term" value="P:proteolysis involved in protein catabolic process"/>
    <property type="evidence" value="ECO:0007669"/>
    <property type="project" value="InterPro"/>
</dbReference>
<dbReference type="Proteomes" id="UP000265515">
    <property type="component" value="Unassembled WGS sequence"/>
</dbReference>
<dbReference type="EMBL" id="BFEA01001073">
    <property type="protein sequence ID" value="GBG92514.1"/>
    <property type="molecule type" value="Genomic_DNA"/>
</dbReference>
<dbReference type="PANTHER" id="PTHR32194">
    <property type="entry name" value="METALLOPROTEASE TLDD"/>
    <property type="match status" value="1"/>
</dbReference>
<evidence type="ECO:0000256" key="7">
    <source>
        <dbReference type="ARBA" id="ARBA00022942"/>
    </source>
</evidence>
<evidence type="ECO:0000256" key="9">
    <source>
        <dbReference type="ARBA" id="ARBA00023242"/>
    </source>
</evidence>
<keyword evidence="5" id="KW-0888">Threonine protease</keyword>
<dbReference type="PROSITE" id="PS00854">
    <property type="entry name" value="PROTEASOME_BETA_1"/>
    <property type="match status" value="1"/>
</dbReference>
<keyword evidence="3 11" id="KW-0963">Cytoplasm</keyword>
<feature type="active site" description="Nucleophile" evidence="10">
    <location>
        <position position="23"/>
    </location>
</feature>
<dbReference type="PROSITE" id="PS51476">
    <property type="entry name" value="PROTEASOME_BETA_2"/>
    <property type="match status" value="1"/>
</dbReference>
<evidence type="ECO:0000256" key="3">
    <source>
        <dbReference type="ARBA" id="ARBA00022490"/>
    </source>
</evidence>
<keyword evidence="13" id="KW-1185">Reference proteome</keyword>
<dbReference type="InterPro" id="IPR000243">
    <property type="entry name" value="Pept_T1A_subB"/>
</dbReference>
<dbReference type="SUPFAM" id="SSF56235">
    <property type="entry name" value="N-terminal nucleophile aminohydrolases (Ntn hydrolases)"/>
    <property type="match status" value="1"/>
</dbReference>
<dbReference type="GO" id="GO:0005634">
    <property type="term" value="C:nucleus"/>
    <property type="evidence" value="ECO:0007669"/>
    <property type="project" value="UniProtKB-SubCell"/>
</dbReference>
<dbReference type="OMA" id="TFIYGYC"/>
<accession>A0A388MD74</accession>
<dbReference type="PANTHER" id="PTHR32194:SF0">
    <property type="entry name" value="ATP-DEPENDENT PROTEASE SUBUNIT HSLV"/>
    <property type="match status" value="1"/>
</dbReference>
<dbReference type="InterPro" id="IPR016050">
    <property type="entry name" value="Proteasome_bsu_CS"/>
</dbReference>
<dbReference type="GO" id="GO:0019774">
    <property type="term" value="C:proteasome core complex, beta-subunit complex"/>
    <property type="evidence" value="ECO:0007669"/>
    <property type="project" value="UniProtKB-ARBA"/>
</dbReference>
<comment type="caution">
    <text evidence="12">The sequence shown here is derived from an EMBL/GenBank/DDBJ whole genome shotgun (WGS) entry which is preliminary data.</text>
</comment>
<dbReference type="PRINTS" id="PR00141">
    <property type="entry name" value="PROTEASOME"/>
</dbReference>
<keyword evidence="9 11" id="KW-0539">Nucleus</keyword>
<evidence type="ECO:0000256" key="1">
    <source>
        <dbReference type="ARBA" id="ARBA00001198"/>
    </source>
</evidence>
<dbReference type="Gramene" id="GBG92514">
    <property type="protein sequence ID" value="GBG92514"/>
    <property type="gene ID" value="CBR_g55787"/>
</dbReference>
<comment type="subcellular location">
    <subcellularLocation>
        <location evidence="11">Cytoplasm</location>
    </subcellularLocation>
    <subcellularLocation>
        <location evidence="11">Nucleus</location>
    </subcellularLocation>
</comment>
<comment type="subunit">
    <text evidence="11">Component of the proteasome complex.</text>
</comment>
<sequence length="244" mass="26240">MERKTGGLVGSEDWMNAAVDLGTTIMAVAYEGGVVMGADSRTSTGTYVSNRASDKITPLSDNVYICRSGSAADTQIISDYVRHFLHQHTIEKGGPADVKTAATLCMQLSYHNKRMLMAGMIVAGWDKYDGGSVFSIPLGGTLLPVPFAIGGSGSSYIYGFCDQAYRKGMTKEEAVDFVFKAVTLAMARDGSSGGLVRMAIINADGVERKMVRGNQLPLYFDEIEPQPSALSAFSRISDEMNSDR</sequence>
<dbReference type="OrthoDB" id="7854943at2759"/>
<organism evidence="12 13">
    <name type="scientific">Chara braunii</name>
    <name type="common">Braun's stonewort</name>
    <dbReference type="NCBI Taxonomy" id="69332"/>
    <lineage>
        <taxon>Eukaryota</taxon>
        <taxon>Viridiplantae</taxon>
        <taxon>Streptophyta</taxon>
        <taxon>Charophyceae</taxon>
        <taxon>Charales</taxon>
        <taxon>Characeae</taxon>
        <taxon>Chara</taxon>
    </lineage>
</organism>
<dbReference type="InterPro" id="IPR029055">
    <property type="entry name" value="Ntn_hydrolases_N"/>
</dbReference>
<protein>
    <recommendedName>
        <fullName evidence="11">Proteasome subunit beta</fullName>
    </recommendedName>
</protein>
<evidence type="ECO:0000256" key="10">
    <source>
        <dbReference type="PIRSR" id="PIRSR600243-1"/>
    </source>
</evidence>
<evidence type="ECO:0000256" key="2">
    <source>
        <dbReference type="ARBA" id="ARBA00002000"/>
    </source>
</evidence>
<comment type="function">
    <text evidence="2">The proteasome is a multicatalytic proteinase complex which is characterized by its ability to cleave peptides with Arg, Phe, Tyr, Leu, and Glu adjacent to the leaving group at neutral or slightly basic pH. The proteasome has an ATP-dependent proteolytic activity.</text>
</comment>
<proteinExistence type="inferred from homology"/>
<evidence type="ECO:0000313" key="12">
    <source>
        <dbReference type="EMBL" id="GBG92514.1"/>
    </source>
</evidence>
<evidence type="ECO:0000256" key="11">
    <source>
        <dbReference type="RuleBase" id="RU004203"/>
    </source>
</evidence>
<keyword evidence="6" id="KW-0378">Hydrolase</keyword>
<dbReference type="InterPro" id="IPR023333">
    <property type="entry name" value="Proteasome_suB-type"/>
</dbReference>
<comment type="function">
    <text evidence="11">Component of the proteasome, a multicatalytic proteinase complex which is characterized by its ability to cleave peptides with Arg, Phe, Tyr, Leu, and Glu adjacent to the leaving group at neutral or slightly basic pH. The proteasome has an ATP-dependent proteolytic activity.</text>
</comment>
<dbReference type="AlphaFoldDB" id="A0A388MD74"/>
<dbReference type="STRING" id="69332.A0A388MD74"/>
<keyword evidence="4" id="KW-0645">Protease</keyword>
<evidence type="ECO:0000256" key="4">
    <source>
        <dbReference type="ARBA" id="ARBA00022670"/>
    </source>
</evidence>
<comment type="catalytic activity">
    <reaction evidence="1">
        <text>Cleavage of peptide bonds with very broad specificity.</text>
        <dbReference type="EC" id="3.4.25.1"/>
    </reaction>
</comment>
<evidence type="ECO:0000256" key="5">
    <source>
        <dbReference type="ARBA" id="ARBA00022698"/>
    </source>
</evidence>
<evidence type="ECO:0000256" key="6">
    <source>
        <dbReference type="ARBA" id="ARBA00022801"/>
    </source>
</evidence>
<comment type="similarity">
    <text evidence="11">Belongs to the peptidase T1B family.</text>
</comment>
<dbReference type="Gene3D" id="3.60.20.10">
    <property type="entry name" value="Glutamine Phosphoribosylpyrophosphate, subunit 1, domain 1"/>
    <property type="match status" value="1"/>
</dbReference>
<evidence type="ECO:0000256" key="8">
    <source>
        <dbReference type="ARBA" id="ARBA00023145"/>
    </source>
</evidence>